<reference evidence="1 2" key="1">
    <citation type="journal article" date="2016" name="Nat. Commun.">
        <title>Thousands of microbial genomes shed light on interconnected biogeochemical processes in an aquifer system.</title>
        <authorList>
            <person name="Anantharaman K."/>
            <person name="Brown C.T."/>
            <person name="Hug L.A."/>
            <person name="Sharon I."/>
            <person name="Castelle C.J."/>
            <person name="Probst A.J."/>
            <person name="Thomas B.C."/>
            <person name="Singh A."/>
            <person name="Wilkins M.J."/>
            <person name="Karaoz U."/>
            <person name="Brodie E.L."/>
            <person name="Williams K.H."/>
            <person name="Hubbard S.S."/>
            <person name="Banfield J.F."/>
        </authorList>
    </citation>
    <scope>NUCLEOTIDE SEQUENCE [LARGE SCALE GENOMIC DNA]</scope>
</reference>
<sequence>MLLTQKKLPLLYLDLSESYKFYLYFSHKSPRDLIGILGQTNKRGEFQHRLAYTWKIVDTCMLFVKLHL</sequence>
<evidence type="ECO:0000313" key="2">
    <source>
        <dbReference type="Proteomes" id="UP000178750"/>
    </source>
</evidence>
<dbReference type="EMBL" id="MGGF01000054">
    <property type="protein sequence ID" value="OGM20816.1"/>
    <property type="molecule type" value="Genomic_DNA"/>
</dbReference>
<dbReference type="AlphaFoldDB" id="A0A1F7Y0M0"/>
<evidence type="ECO:0000313" key="1">
    <source>
        <dbReference type="EMBL" id="OGM20816.1"/>
    </source>
</evidence>
<proteinExistence type="predicted"/>
<protein>
    <submittedName>
        <fullName evidence="1">Uncharacterized protein</fullName>
    </submittedName>
</protein>
<gene>
    <name evidence="1" type="ORF">A2863_01585</name>
</gene>
<comment type="caution">
    <text evidence="1">The sequence shown here is derived from an EMBL/GenBank/DDBJ whole genome shotgun (WGS) entry which is preliminary data.</text>
</comment>
<dbReference type="Proteomes" id="UP000178750">
    <property type="component" value="Unassembled WGS sequence"/>
</dbReference>
<organism evidence="1 2">
    <name type="scientific">Candidatus Woesebacteria bacterium RIFCSPHIGHO2_01_FULL_38_9b</name>
    <dbReference type="NCBI Taxonomy" id="1802493"/>
    <lineage>
        <taxon>Bacteria</taxon>
        <taxon>Candidatus Woeseibacteriota</taxon>
    </lineage>
</organism>
<name>A0A1F7Y0M0_9BACT</name>
<accession>A0A1F7Y0M0</accession>